<reference evidence="3" key="2">
    <citation type="submission" date="2018-05" db="EMBL/GenBank/DDBJ databases">
        <authorList>
            <person name="Lanie J.A."/>
            <person name="Ng W.-L."/>
            <person name="Kazmierczak K.M."/>
            <person name="Andrzejewski T.M."/>
            <person name="Davidsen T.M."/>
            <person name="Wayne K.J."/>
            <person name="Tettelin H."/>
            <person name="Glass J.I."/>
            <person name="Rusch D."/>
            <person name="Podicherti R."/>
            <person name="Tsui H.-C.T."/>
            <person name="Winkler M.E."/>
        </authorList>
    </citation>
    <scope>NUCLEOTIDE SEQUENCE</scope>
    <source>
        <strain evidence="3">ZC4RG45</strain>
    </source>
</reference>
<proteinExistence type="inferred from homology"/>
<comment type="caution">
    <text evidence="3">The sequence shown here is derived from an EMBL/GenBank/DDBJ whole genome shotgun (WGS) entry which is preliminary data.</text>
</comment>
<dbReference type="SUPFAM" id="SSF52096">
    <property type="entry name" value="ClpP/crotonase"/>
    <property type="match status" value="1"/>
</dbReference>
<evidence type="ECO:0000313" key="3">
    <source>
        <dbReference type="EMBL" id="PZM97998.1"/>
    </source>
</evidence>
<dbReference type="Pfam" id="PF00378">
    <property type="entry name" value="ECH_1"/>
    <property type="match status" value="1"/>
</dbReference>
<reference evidence="2" key="1">
    <citation type="submission" date="2018-05" db="EMBL/GenBank/DDBJ databases">
        <authorList>
            <person name="Moura L."/>
            <person name="Setubal J.C."/>
        </authorList>
    </citation>
    <scope>NUCLEOTIDE SEQUENCE</scope>
    <source>
        <strain evidence="2">ZC4RG45</strain>
    </source>
</reference>
<sequence length="271" mass="29105">MTAQYETIDYQVTDPVAVVTLNRPDRLNAWLPAMATEVRDAVTKAEADKRVVGVVITGAGRAFCAGGDLKGLTLDDLRHRPTTGDERPGSSSDPAGPFDYLITLRKPVIAAVNGPAIGMGAVLALWADLRFMADGAFLSMGFSQRGTVAEGGCSWLLPRLIGYSAALDLLFSSRRVYGAEALRLGLVNATFPDGKLLDAATGYVRDLAANCSPASLATIKRQVYRDLHSSLREASATARELLAEAVEGDDIKEGWQAYLEKRPASYRRIGE</sequence>
<dbReference type="InterPro" id="IPR029045">
    <property type="entry name" value="ClpP/crotonase-like_dom_sf"/>
</dbReference>
<dbReference type="GO" id="GO:0004300">
    <property type="term" value="F:enoyl-CoA hydratase activity"/>
    <property type="evidence" value="ECO:0007669"/>
    <property type="project" value="UniProtKB-EC"/>
</dbReference>
<dbReference type="InterPro" id="IPR001753">
    <property type="entry name" value="Enoyl-CoA_hydra/iso"/>
</dbReference>
<gene>
    <name evidence="2" type="ORF">DIU77_014050</name>
    <name evidence="3" type="ORF">DIU77_08515</name>
</gene>
<dbReference type="CDD" id="cd06558">
    <property type="entry name" value="crotonase-like"/>
    <property type="match status" value="1"/>
</dbReference>
<dbReference type="InterPro" id="IPR051053">
    <property type="entry name" value="ECH/Chromodomain_protein"/>
</dbReference>
<accession>A0A2W4JIM8</accession>
<keyword evidence="3" id="KW-0456">Lyase</keyword>
<reference evidence="2" key="4">
    <citation type="submission" date="2023-08" db="EMBL/GenBank/DDBJ databases">
        <authorList>
            <person name="Guima S.E.S."/>
            <person name="Martins L.F."/>
            <person name="Silva A.M."/>
            <person name="Setubal J.C."/>
        </authorList>
    </citation>
    <scope>NUCLEOTIDE SEQUENCE</scope>
    <source>
        <strain evidence="2">ZC4RG45</strain>
    </source>
</reference>
<organism evidence="3">
    <name type="scientific">Thermocrispum agreste</name>
    <dbReference type="NCBI Taxonomy" id="37925"/>
    <lineage>
        <taxon>Bacteria</taxon>
        <taxon>Bacillati</taxon>
        <taxon>Actinomycetota</taxon>
        <taxon>Actinomycetes</taxon>
        <taxon>Pseudonocardiales</taxon>
        <taxon>Pseudonocardiaceae</taxon>
        <taxon>Thermocrispum</taxon>
    </lineage>
</organism>
<protein>
    <submittedName>
        <fullName evidence="2 3">Enoyl-CoA hydratase</fullName>
        <ecNumber evidence="3">4.2.1.17</ecNumber>
    </submittedName>
</protein>
<evidence type="ECO:0000313" key="2">
    <source>
        <dbReference type="EMBL" id="MFO7193360.1"/>
    </source>
</evidence>
<dbReference type="Gene3D" id="3.90.226.10">
    <property type="entry name" value="2-enoyl-CoA Hydratase, Chain A, domain 1"/>
    <property type="match status" value="1"/>
</dbReference>
<name>A0A2W4JIM8_9PSEU</name>
<reference evidence="2 4" key="3">
    <citation type="journal article" date="2021" name="BMC Genomics">
        <title>Genome-resolved metagenome and metatranscriptome analyses of thermophilic composting reveal key bacterial players and their metabolic interactions.</title>
        <authorList>
            <person name="Braga L.P.P."/>
            <person name="Pereira R.V."/>
            <person name="Martins L.F."/>
            <person name="Moura L.M.S."/>
            <person name="Sanchez F.B."/>
            <person name="Patane J.S.L."/>
            <person name="da Silva A.M."/>
            <person name="Setubal J.C."/>
        </authorList>
    </citation>
    <scope>NUCLEOTIDE SEQUENCE [LARGE SCALE GENOMIC DNA]</scope>
    <source>
        <strain evidence="2">ZC4RG45</strain>
    </source>
</reference>
<evidence type="ECO:0000256" key="1">
    <source>
        <dbReference type="ARBA" id="ARBA00005254"/>
    </source>
</evidence>
<dbReference type="EC" id="4.2.1.17" evidence="3"/>
<dbReference type="PANTHER" id="PTHR43684">
    <property type="match status" value="1"/>
</dbReference>
<comment type="similarity">
    <text evidence="1">Belongs to the enoyl-CoA hydratase/isomerase family.</text>
</comment>
<dbReference type="Proteomes" id="UP000249324">
    <property type="component" value="Unassembled WGS sequence"/>
</dbReference>
<evidence type="ECO:0000313" key="4">
    <source>
        <dbReference type="Proteomes" id="UP000249324"/>
    </source>
</evidence>
<dbReference type="PANTHER" id="PTHR43684:SF4">
    <property type="entry name" value="ENOYL-COA HYDRATASE_ISOMERASE FAMILY PROTEIN (AFU_ORTHOLOGUE AFUA_1G01890)"/>
    <property type="match status" value="1"/>
</dbReference>
<dbReference type="EMBL" id="QGUI02000201">
    <property type="protein sequence ID" value="MFO7193360.1"/>
    <property type="molecule type" value="Genomic_DNA"/>
</dbReference>
<dbReference type="AlphaFoldDB" id="A0A2W4JIM8"/>
<dbReference type="EMBL" id="QGUI01000275">
    <property type="protein sequence ID" value="PZM97998.1"/>
    <property type="molecule type" value="Genomic_DNA"/>
</dbReference>